<keyword evidence="7" id="KW-1185">Reference proteome</keyword>
<evidence type="ECO:0000256" key="2">
    <source>
        <dbReference type="ARBA" id="ARBA00022643"/>
    </source>
</evidence>
<dbReference type="GO" id="GO:0046306">
    <property type="term" value="P:alkanesulfonate catabolic process"/>
    <property type="evidence" value="ECO:0007669"/>
    <property type="project" value="TreeGrafter"/>
</dbReference>
<keyword evidence="4" id="KW-0503">Monooxygenase</keyword>
<keyword evidence="3 6" id="KW-0560">Oxidoreductase</keyword>
<comment type="caution">
    <text evidence="6">The sequence shown here is derived from an EMBL/GenBank/DDBJ whole genome shotgun (WGS) entry which is preliminary data.</text>
</comment>
<evidence type="ECO:0000256" key="4">
    <source>
        <dbReference type="ARBA" id="ARBA00023033"/>
    </source>
</evidence>
<dbReference type="Gene3D" id="3.20.20.30">
    <property type="entry name" value="Luciferase-like domain"/>
    <property type="match status" value="1"/>
</dbReference>
<organism evidence="6 7">
    <name type="scientific">Sediminihaliea albiluteola</name>
    <dbReference type="NCBI Taxonomy" id="2758564"/>
    <lineage>
        <taxon>Bacteria</taxon>
        <taxon>Pseudomonadati</taxon>
        <taxon>Pseudomonadota</taxon>
        <taxon>Gammaproteobacteria</taxon>
        <taxon>Cellvibrionales</taxon>
        <taxon>Halieaceae</taxon>
        <taxon>Sediminihaliea</taxon>
    </lineage>
</organism>
<evidence type="ECO:0000256" key="1">
    <source>
        <dbReference type="ARBA" id="ARBA00022630"/>
    </source>
</evidence>
<dbReference type="InterPro" id="IPR050172">
    <property type="entry name" value="SsuD_RutA_monooxygenase"/>
</dbReference>
<evidence type="ECO:0000259" key="5">
    <source>
        <dbReference type="Pfam" id="PF00296"/>
    </source>
</evidence>
<proteinExistence type="predicted"/>
<keyword evidence="2" id="KW-0288">FMN</keyword>
<dbReference type="InterPro" id="IPR019921">
    <property type="entry name" value="Lucif-like_OxRdtase_Rv2161c"/>
</dbReference>
<dbReference type="RefSeq" id="WP_182168649.1">
    <property type="nucleotide sequence ID" value="NZ_JACFXU010000013.1"/>
</dbReference>
<dbReference type="Pfam" id="PF00296">
    <property type="entry name" value="Bac_luciferase"/>
    <property type="match status" value="1"/>
</dbReference>
<evidence type="ECO:0000313" key="7">
    <source>
        <dbReference type="Proteomes" id="UP000539350"/>
    </source>
</evidence>
<keyword evidence="1" id="KW-0285">Flavoprotein</keyword>
<dbReference type="AlphaFoldDB" id="A0A7W2TTN0"/>
<dbReference type="GO" id="GO:0008726">
    <property type="term" value="F:alkanesulfonate monooxygenase activity"/>
    <property type="evidence" value="ECO:0007669"/>
    <property type="project" value="TreeGrafter"/>
</dbReference>
<name>A0A7W2TTN0_9GAMM</name>
<dbReference type="InterPro" id="IPR011251">
    <property type="entry name" value="Luciferase-like_dom"/>
</dbReference>
<gene>
    <name evidence="6" type="ORF">H2508_01545</name>
</gene>
<dbReference type="Proteomes" id="UP000539350">
    <property type="component" value="Unassembled WGS sequence"/>
</dbReference>
<dbReference type="PANTHER" id="PTHR42847">
    <property type="entry name" value="ALKANESULFONATE MONOOXYGENASE"/>
    <property type="match status" value="1"/>
</dbReference>
<dbReference type="PANTHER" id="PTHR42847:SF4">
    <property type="entry name" value="ALKANESULFONATE MONOOXYGENASE-RELATED"/>
    <property type="match status" value="1"/>
</dbReference>
<evidence type="ECO:0000256" key="3">
    <source>
        <dbReference type="ARBA" id="ARBA00023002"/>
    </source>
</evidence>
<dbReference type="EMBL" id="JACFXU010000013">
    <property type="protein sequence ID" value="MBA6411792.1"/>
    <property type="molecule type" value="Genomic_DNA"/>
</dbReference>
<dbReference type="EC" id="1.-.-.-" evidence="6"/>
<reference evidence="6 7" key="1">
    <citation type="submission" date="2020-07" db="EMBL/GenBank/DDBJ databases">
        <title>Halieaceae bacterium, F7430, whole genome shotgun sequencing project.</title>
        <authorList>
            <person name="Jiang S."/>
            <person name="Liu Z.W."/>
            <person name="Du Z.J."/>
        </authorList>
    </citation>
    <scope>NUCLEOTIDE SEQUENCE [LARGE SCALE GENOMIC DNA]</scope>
    <source>
        <strain evidence="6 7">F7430</strain>
    </source>
</reference>
<dbReference type="InterPro" id="IPR036661">
    <property type="entry name" value="Luciferase-like_sf"/>
</dbReference>
<sequence>MEFWLAWFHETNRGSEVKAIAKGAERLGYAGIALSDHVALPKEQQARHPMRGIPYDPEIPNIEPITTAATMAAVTEKLRFMTYAYVMGMREPFTVAKQAGALADLSEGRFALGITPGWNSDEIALLGHDPSTRGQRFTESIDVIKGLWASNLFSYEGKHYHFKDVGLAPRPAQAPKIYIGGNSPIAIKRAASNAGWIGMNHSIDELSPLLTQLDELSEGKAEKYVIASESISDDYVARLQGLGVKGVVLMPWSAEVPASESLEAKLLAMEAAAKYWL</sequence>
<dbReference type="NCBIfam" id="TIGR03619">
    <property type="entry name" value="F420_Rv2161c"/>
    <property type="match status" value="1"/>
</dbReference>
<dbReference type="SUPFAM" id="SSF51679">
    <property type="entry name" value="Bacterial luciferase-like"/>
    <property type="match status" value="1"/>
</dbReference>
<accession>A0A7W2TTN0</accession>
<protein>
    <submittedName>
        <fullName evidence="6">TIGR03619 family F420-dependent LLM class oxidoreductase</fullName>
        <ecNumber evidence="6">1.-.-.-</ecNumber>
    </submittedName>
</protein>
<evidence type="ECO:0000313" key="6">
    <source>
        <dbReference type="EMBL" id="MBA6411792.1"/>
    </source>
</evidence>
<feature type="domain" description="Luciferase-like" evidence="5">
    <location>
        <begin position="13"/>
        <end position="221"/>
    </location>
</feature>